<protein>
    <submittedName>
        <fullName evidence="3">DUF748 domain-containing protein</fullName>
    </submittedName>
</protein>
<keyword evidence="2" id="KW-0472">Membrane</keyword>
<keyword evidence="2" id="KW-0812">Transmembrane</keyword>
<sequence length="906" mass="100117">MTKKIHHHKRFWLALMILSYLLLGFFYVPGIISEQFSQQLKQQLGMTAKVNEVHFNPLTFVTELHNIEVIDGRQKNWFQASKLRINFDPLYLVSGQWRISELLLSQPRLTIKTAPEGGLLTPYFTLPESATEESSAPNYAIANIQINGGSMALEAGQVRQDFALNIKQLELSHEQLNPNDIDTAFSATIITQHDEKLQLTGLYNHPQAIINTALELTNWQSSTLLQLLPESLEMTTEQGSLSASGQLQWSLDALPVLSIDKAHWTDWQIAWADNAAVNQLQANWEGLRIDANERTIELQQLLSDQADWQLYWPMMLPTAEKASTQSTDPWKVHVAHITLENWPVSFTDRSVNGQLLGQLNHLKLTNLNNTNQVISTNSEWQLAAGGILSAEVQTLDDSLDFTSELQTDQLALAPFSPWLQQQTNLSVANGTLSSAHQLTSRATGLMLDGQWTLRQLQLNNAQGQSIANIGTLDVAASTIDSGKRSILIDQITLDQASGSLIIDPNQNLNMQNLNQPPTETDKAATTDNSEPPWVIEIGTIKITDTETALIDQSINPAVTTSLSGLNGAITGLSSATLSRADVDLAGRFNQFSPVQIAGQINPLSSAAFTDLTIRVDDLDLLAFSPYAQKHVAFPILGGKLNLELAYSLNQHELKGDNKMIFRQFKLGDKTDSPDAIDLPLKLAVSLLTNGQGEMHIDLPVSGNLNDPEFSYGSLVGKAIFKLITNIVASPFKILGALIPNPDPNLSDIQFQSGQAELLPAELHKLTQIAAIMHQKPDLNLQLNPMTNLAYDELGLQQVLLLEKAPFSTLDLTDELTKQWLEAQLVPEELQTHLEANGTIDHQSIWKALLQRQGILPEQHTSLNGQRVLAIKNQLVHQHNIAAERIFTEQLVPSELSISLVKLGVSQ</sequence>
<dbReference type="Pfam" id="PF05359">
    <property type="entry name" value="DUF748"/>
    <property type="match status" value="1"/>
</dbReference>
<dbReference type="PANTHER" id="PTHR30441">
    <property type="entry name" value="DUF748 DOMAIN-CONTAINING PROTEIN"/>
    <property type="match status" value="1"/>
</dbReference>
<accession>A0ABV7JEX4</accession>
<organism evidence="3 4">
    <name type="scientific">Marinicella sediminis</name>
    <dbReference type="NCBI Taxonomy" id="1792834"/>
    <lineage>
        <taxon>Bacteria</taxon>
        <taxon>Pseudomonadati</taxon>
        <taxon>Pseudomonadota</taxon>
        <taxon>Gammaproteobacteria</taxon>
        <taxon>Lysobacterales</taxon>
        <taxon>Marinicellaceae</taxon>
        <taxon>Marinicella</taxon>
    </lineage>
</organism>
<gene>
    <name evidence="3" type="ORF">ACFODZ_06895</name>
</gene>
<dbReference type="RefSeq" id="WP_077412163.1">
    <property type="nucleotide sequence ID" value="NZ_JBHRTS010000003.1"/>
</dbReference>
<dbReference type="InterPro" id="IPR008023">
    <property type="entry name" value="DUF748"/>
</dbReference>
<comment type="caution">
    <text evidence="3">The sequence shown here is derived from an EMBL/GenBank/DDBJ whole genome shotgun (WGS) entry which is preliminary data.</text>
</comment>
<dbReference type="Proteomes" id="UP001595533">
    <property type="component" value="Unassembled WGS sequence"/>
</dbReference>
<evidence type="ECO:0000313" key="3">
    <source>
        <dbReference type="EMBL" id="MFC3193962.1"/>
    </source>
</evidence>
<dbReference type="EMBL" id="JBHRTS010000003">
    <property type="protein sequence ID" value="MFC3193962.1"/>
    <property type="molecule type" value="Genomic_DNA"/>
</dbReference>
<feature type="transmembrane region" description="Helical" evidence="2">
    <location>
        <begin position="12"/>
        <end position="32"/>
    </location>
</feature>
<dbReference type="PANTHER" id="PTHR30441:SF8">
    <property type="entry name" value="DUF748 DOMAIN-CONTAINING PROTEIN"/>
    <property type="match status" value="1"/>
</dbReference>
<keyword evidence="2" id="KW-1133">Transmembrane helix</keyword>
<feature type="region of interest" description="Disordered" evidence="1">
    <location>
        <begin position="510"/>
        <end position="529"/>
    </location>
</feature>
<dbReference type="InterPro" id="IPR052894">
    <property type="entry name" value="AsmA-related"/>
</dbReference>
<evidence type="ECO:0000256" key="1">
    <source>
        <dbReference type="SAM" id="MobiDB-lite"/>
    </source>
</evidence>
<evidence type="ECO:0000256" key="2">
    <source>
        <dbReference type="SAM" id="Phobius"/>
    </source>
</evidence>
<proteinExistence type="predicted"/>
<name>A0ABV7JEX4_9GAMM</name>
<evidence type="ECO:0000313" key="4">
    <source>
        <dbReference type="Proteomes" id="UP001595533"/>
    </source>
</evidence>
<keyword evidence="4" id="KW-1185">Reference proteome</keyword>
<reference evidence="4" key="1">
    <citation type="journal article" date="2019" name="Int. J. Syst. Evol. Microbiol.">
        <title>The Global Catalogue of Microorganisms (GCM) 10K type strain sequencing project: providing services to taxonomists for standard genome sequencing and annotation.</title>
        <authorList>
            <consortium name="The Broad Institute Genomics Platform"/>
            <consortium name="The Broad Institute Genome Sequencing Center for Infectious Disease"/>
            <person name="Wu L."/>
            <person name="Ma J."/>
        </authorList>
    </citation>
    <scope>NUCLEOTIDE SEQUENCE [LARGE SCALE GENOMIC DNA]</scope>
    <source>
        <strain evidence="4">KCTC 42953</strain>
    </source>
</reference>